<protein>
    <submittedName>
        <fullName evidence="1">Uncharacterized protein</fullName>
    </submittedName>
</protein>
<accession>A0A8S1QRC9</accession>
<name>A0A8S1QRC9_9CILI</name>
<comment type="caution">
    <text evidence="1">The sequence shown here is derived from an EMBL/GenBank/DDBJ whole genome shotgun (WGS) entry which is preliminary data.</text>
</comment>
<gene>
    <name evidence="1" type="ORF">PSON_ATCC_30995.1.T1160171</name>
</gene>
<sequence length="41" mass="4390">MYNVVPPANEPQGIAAEAERQDALVMITGTAVFVFVDLLQA</sequence>
<evidence type="ECO:0000313" key="2">
    <source>
        <dbReference type="Proteomes" id="UP000692954"/>
    </source>
</evidence>
<evidence type="ECO:0000313" key="1">
    <source>
        <dbReference type="EMBL" id="CAD8118286.1"/>
    </source>
</evidence>
<dbReference type="Proteomes" id="UP000692954">
    <property type="component" value="Unassembled WGS sequence"/>
</dbReference>
<dbReference type="AlphaFoldDB" id="A0A8S1QRC9"/>
<keyword evidence="2" id="KW-1185">Reference proteome</keyword>
<reference evidence="1" key="1">
    <citation type="submission" date="2021-01" db="EMBL/GenBank/DDBJ databases">
        <authorList>
            <consortium name="Genoscope - CEA"/>
            <person name="William W."/>
        </authorList>
    </citation>
    <scope>NUCLEOTIDE SEQUENCE</scope>
</reference>
<organism evidence="1 2">
    <name type="scientific">Paramecium sonneborni</name>
    <dbReference type="NCBI Taxonomy" id="65129"/>
    <lineage>
        <taxon>Eukaryota</taxon>
        <taxon>Sar</taxon>
        <taxon>Alveolata</taxon>
        <taxon>Ciliophora</taxon>
        <taxon>Intramacronucleata</taxon>
        <taxon>Oligohymenophorea</taxon>
        <taxon>Peniculida</taxon>
        <taxon>Parameciidae</taxon>
        <taxon>Paramecium</taxon>
    </lineage>
</organism>
<dbReference type="EMBL" id="CAJJDN010000116">
    <property type="protein sequence ID" value="CAD8118286.1"/>
    <property type="molecule type" value="Genomic_DNA"/>
</dbReference>
<proteinExistence type="predicted"/>